<dbReference type="EMBL" id="LR796625">
    <property type="protein sequence ID" value="CAB4155302.1"/>
    <property type="molecule type" value="Genomic_DNA"/>
</dbReference>
<reference evidence="2" key="1">
    <citation type="submission" date="2020-05" db="EMBL/GenBank/DDBJ databases">
        <authorList>
            <person name="Chiriac C."/>
            <person name="Salcher M."/>
            <person name="Ghai R."/>
            <person name="Kavagutti S V."/>
        </authorList>
    </citation>
    <scope>NUCLEOTIDE SEQUENCE</scope>
</reference>
<gene>
    <name evidence="3" type="ORF">UFOVP1307_149</name>
    <name evidence="1" type="ORF">UFOVP651_197</name>
    <name evidence="2" type="ORF">UFOVP902_53</name>
</gene>
<evidence type="ECO:0000313" key="2">
    <source>
        <dbReference type="EMBL" id="CAB4170561.1"/>
    </source>
</evidence>
<name>A0A6J5PMH1_9CAUD</name>
<evidence type="ECO:0000313" key="3">
    <source>
        <dbReference type="EMBL" id="CAB4198557.1"/>
    </source>
</evidence>
<dbReference type="EMBL" id="LR796859">
    <property type="protein sequence ID" value="CAB4170561.1"/>
    <property type="molecule type" value="Genomic_DNA"/>
</dbReference>
<accession>A0A6J5PMH1</accession>
<sequence length="212" mass="24986">MSYLNANIPTITCYIRNEFMFNHESGHIGFTAADVHSVASIQKRTPLFEAFLENGVNWTRRPIHAFCWKTDAELLPLTEHVYWDCFSSYIDVQVRERLSGLRADLISITGVKRQGMYMFTLDWSHENRNVLDTNFSETPEHKCGHVFKMDNGNYFIYPNNRIIWMDNAWTYKRIDKNPGYKIDMTVYSVENKGGFETDYSYITEFKQDKIKK</sequence>
<protein>
    <submittedName>
        <fullName evidence="2">Uncharacterized protein</fullName>
    </submittedName>
</protein>
<organism evidence="2">
    <name type="scientific">uncultured Caudovirales phage</name>
    <dbReference type="NCBI Taxonomy" id="2100421"/>
    <lineage>
        <taxon>Viruses</taxon>
        <taxon>Duplodnaviria</taxon>
        <taxon>Heunggongvirae</taxon>
        <taxon>Uroviricota</taxon>
        <taxon>Caudoviricetes</taxon>
        <taxon>Peduoviridae</taxon>
        <taxon>Maltschvirus</taxon>
        <taxon>Maltschvirus maltsch</taxon>
    </lineage>
</organism>
<evidence type="ECO:0000313" key="1">
    <source>
        <dbReference type="EMBL" id="CAB4155302.1"/>
    </source>
</evidence>
<proteinExistence type="predicted"/>
<dbReference type="EMBL" id="LR797270">
    <property type="protein sequence ID" value="CAB4198557.1"/>
    <property type="molecule type" value="Genomic_DNA"/>
</dbReference>